<dbReference type="Pfam" id="PF00015">
    <property type="entry name" value="MCPsignal"/>
    <property type="match status" value="1"/>
</dbReference>
<dbReference type="RefSeq" id="WP_094795883.1">
    <property type="nucleotide sequence ID" value="NZ_NEVK01000001.1"/>
</dbReference>
<dbReference type="PANTHER" id="PTHR43531:SF7">
    <property type="entry name" value="AEROTAXIS RECEPTOR"/>
    <property type="match status" value="1"/>
</dbReference>
<keyword evidence="4" id="KW-1133">Transmembrane helix</keyword>
<evidence type="ECO:0000313" key="8">
    <source>
        <dbReference type="EMBL" id="OZI27538.1"/>
    </source>
</evidence>
<dbReference type="PRINTS" id="PR00260">
    <property type="entry name" value="CHEMTRNSDUCR"/>
</dbReference>
<dbReference type="FunFam" id="1.10.287.950:FF:000001">
    <property type="entry name" value="Methyl-accepting chemotaxis sensory transducer"/>
    <property type="match status" value="1"/>
</dbReference>
<dbReference type="GO" id="GO:0004888">
    <property type="term" value="F:transmembrane signaling receptor activity"/>
    <property type="evidence" value="ECO:0007669"/>
    <property type="project" value="InterPro"/>
</dbReference>
<dbReference type="NCBIfam" id="TIGR00229">
    <property type="entry name" value="sensory_box"/>
    <property type="match status" value="1"/>
</dbReference>
<dbReference type="GO" id="GO:0005886">
    <property type="term" value="C:plasma membrane"/>
    <property type="evidence" value="ECO:0007669"/>
    <property type="project" value="TreeGrafter"/>
</dbReference>
<evidence type="ECO:0000313" key="9">
    <source>
        <dbReference type="Proteomes" id="UP000216947"/>
    </source>
</evidence>
<dbReference type="Pfam" id="PF08447">
    <property type="entry name" value="PAS_3"/>
    <property type="match status" value="1"/>
</dbReference>
<comment type="caution">
    <text evidence="8">The sequence shown here is derived from an EMBL/GenBank/DDBJ whole genome shotgun (WGS) entry which is preliminary data.</text>
</comment>
<dbReference type="GO" id="GO:0007165">
    <property type="term" value="P:signal transduction"/>
    <property type="evidence" value="ECO:0007669"/>
    <property type="project" value="UniProtKB-KW"/>
</dbReference>
<dbReference type="SUPFAM" id="SSF58104">
    <property type="entry name" value="Methyl-accepting chemotaxis protein (MCP) signaling domain"/>
    <property type="match status" value="1"/>
</dbReference>
<dbReference type="InterPro" id="IPR003660">
    <property type="entry name" value="HAMP_dom"/>
</dbReference>
<dbReference type="SMART" id="SM00304">
    <property type="entry name" value="HAMP"/>
    <property type="match status" value="1"/>
</dbReference>
<dbReference type="Pfam" id="PF00672">
    <property type="entry name" value="HAMP"/>
    <property type="match status" value="1"/>
</dbReference>
<dbReference type="GO" id="GO:0006935">
    <property type="term" value="P:chemotaxis"/>
    <property type="evidence" value="ECO:0007669"/>
    <property type="project" value="InterPro"/>
</dbReference>
<reference evidence="9" key="1">
    <citation type="submission" date="2017-05" db="EMBL/GenBank/DDBJ databases">
        <title>Complete and WGS of Bordetella genogroups.</title>
        <authorList>
            <person name="Spilker T."/>
            <person name="Lipuma J."/>
        </authorList>
    </citation>
    <scope>NUCLEOTIDE SEQUENCE [LARGE SCALE GENOMIC DNA]</scope>
    <source>
        <strain evidence="9">AU18089</strain>
    </source>
</reference>
<feature type="domain" description="Methyl-accepting transducer" evidence="5">
    <location>
        <begin position="274"/>
        <end position="503"/>
    </location>
</feature>
<dbReference type="PROSITE" id="PS50112">
    <property type="entry name" value="PAS"/>
    <property type="match status" value="1"/>
</dbReference>
<keyword evidence="4" id="KW-0472">Membrane</keyword>
<dbReference type="SUPFAM" id="SSF55785">
    <property type="entry name" value="PYP-like sensor domain (PAS domain)"/>
    <property type="match status" value="1"/>
</dbReference>
<dbReference type="SMART" id="SM00283">
    <property type="entry name" value="MA"/>
    <property type="match status" value="1"/>
</dbReference>
<keyword evidence="3" id="KW-0807">Transducer</keyword>
<dbReference type="SMART" id="SM00091">
    <property type="entry name" value="PAS"/>
    <property type="match status" value="1"/>
</dbReference>
<evidence type="ECO:0000259" key="6">
    <source>
        <dbReference type="PROSITE" id="PS50112"/>
    </source>
</evidence>
<dbReference type="AlphaFoldDB" id="A0A261RR49"/>
<evidence type="ECO:0000256" key="1">
    <source>
        <dbReference type="ARBA" id="ARBA00004370"/>
    </source>
</evidence>
<keyword evidence="9" id="KW-1185">Reference proteome</keyword>
<evidence type="ECO:0000256" key="4">
    <source>
        <dbReference type="SAM" id="Phobius"/>
    </source>
</evidence>
<feature type="domain" description="PAS" evidence="6">
    <location>
        <begin position="21"/>
        <end position="76"/>
    </location>
</feature>
<dbReference type="InterPro" id="IPR051310">
    <property type="entry name" value="MCP_chemotaxis"/>
</dbReference>
<gene>
    <name evidence="8" type="ORF">CAL19_02080</name>
</gene>
<evidence type="ECO:0000256" key="3">
    <source>
        <dbReference type="PROSITE-ProRule" id="PRU00284"/>
    </source>
</evidence>
<feature type="transmembrane region" description="Helical" evidence="4">
    <location>
        <begin position="195"/>
        <end position="216"/>
    </location>
</feature>
<dbReference type="InterPro" id="IPR035965">
    <property type="entry name" value="PAS-like_dom_sf"/>
</dbReference>
<dbReference type="InterPro" id="IPR013655">
    <property type="entry name" value="PAS_fold_3"/>
</dbReference>
<dbReference type="PANTHER" id="PTHR43531">
    <property type="entry name" value="PROTEIN ICFG"/>
    <property type="match status" value="1"/>
</dbReference>
<dbReference type="InterPro" id="IPR000014">
    <property type="entry name" value="PAS"/>
</dbReference>
<dbReference type="InterPro" id="IPR004090">
    <property type="entry name" value="Chemotax_Me-accpt_rcpt"/>
</dbReference>
<name>A0A261RR49_9BORD</name>
<dbReference type="EMBL" id="NEVK01000001">
    <property type="protein sequence ID" value="OZI27538.1"/>
    <property type="molecule type" value="Genomic_DNA"/>
</dbReference>
<dbReference type="PROSITE" id="PS50111">
    <property type="entry name" value="CHEMOTAXIS_TRANSDUC_2"/>
    <property type="match status" value="1"/>
</dbReference>
<dbReference type="Proteomes" id="UP000216947">
    <property type="component" value="Unassembled WGS sequence"/>
</dbReference>
<dbReference type="Gene3D" id="3.30.450.20">
    <property type="entry name" value="PAS domain"/>
    <property type="match status" value="1"/>
</dbReference>
<protein>
    <submittedName>
        <fullName evidence="8">Chemotaxis protein</fullName>
    </submittedName>
</protein>
<feature type="domain" description="HAMP" evidence="7">
    <location>
        <begin position="217"/>
        <end position="269"/>
    </location>
</feature>
<dbReference type="Gene3D" id="1.10.287.950">
    <property type="entry name" value="Methyl-accepting chemotaxis protein"/>
    <property type="match status" value="1"/>
</dbReference>
<sequence length="560" mass="60417">MRVNLPVTQHSYEFPPDQTLVSITDLKGRITYCNANFAEVSGYSRAELIGQPHNLVRHPDMPEETFRDMWATIQSGAPWTALVKNRRKNGDYYWVRANATPLRRGEQIVGYLSVRTHAPQHEVDEAEALYAAMREEAAQGRRVHVLQGGVLRERSLSGRLRRVFSLGLRAQIVLAAGFAAAATPLAYFVAKPYGAPAWVPLLAGLLGAALAAHHLVRVVVRPLRDVIGTANILAAGDLTQHVRVNGKDELGRLQLALAQLAVSVRTVVRDVREEVVNLRGGAQEIASGNHDMSARTEAQAASLQATASAMDEINHAARQTNSMAESGADLARETVGAAQRSHDAVQNVVATMHEISQASQRIADIIQVIEGVAFQTNILALNAAVEAARAGSHGKGFAVVASEVRALAQRTSQAAKEIRDLIHESGERVQLGEQRAGEASMRMDEAMGAIERVMHSLERINDASQEQAAGIGRVNTSVTQLDDITQQNAAMVEELAAAASSLNEQASVVHDTIRVFRLSDRDVSLAEVDAVELRRQNRALADAQAGQAAGESPKLKLLAA</sequence>
<accession>A0A261RR49</accession>
<organism evidence="8 9">
    <name type="scientific">Bordetella genomosp. 7</name>
    <dbReference type="NCBI Taxonomy" id="1416805"/>
    <lineage>
        <taxon>Bacteria</taxon>
        <taxon>Pseudomonadati</taxon>
        <taxon>Pseudomonadota</taxon>
        <taxon>Betaproteobacteria</taxon>
        <taxon>Burkholderiales</taxon>
        <taxon>Alcaligenaceae</taxon>
        <taxon>Bordetella</taxon>
    </lineage>
</organism>
<dbReference type="PROSITE" id="PS50885">
    <property type="entry name" value="HAMP"/>
    <property type="match status" value="1"/>
</dbReference>
<keyword evidence="4" id="KW-0812">Transmembrane</keyword>
<dbReference type="CDD" id="cd00130">
    <property type="entry name" value="PAS"/>
    <property type="match status" value="1"/>
</dbReference>
<evidence type="ECO:0000256" key="2">
    <source>
        <dbReference type="ARBA" id="ARBA00029447"/>
    </source>
</evidence>
<dbReference type="CDD" id="cd11386">
    <property type="entry name" value="MCP_signal"/>
    <property type="match status" value="1"/>
</dbReference>
<evidence type="ECO:0000259" key="7">
    <source>
        <dbReference type="PROSITE" id="PS50885"/>
    </source>
</evidence>
<evidence type="ECO:0000259" key="5">
    <source>
        <dbReference type="PROSITE" id="PS50111"/>
    </source>
</evidence>
<dbReference type="InterPro" id="IPR004089">
    <property type="entry name" value="MCPsignal_dom"/>
</dbReference>
<comment type="similarity">
    <text evidence="2">Belongs to the methyl-accepting chemotaxis (MCP) protein family.</text>
</comment>
<proteinExistence type="inferred from homology"/>
<dbReference type="CDD" id="cd06225">
    <property type="entry name" value="HAMP"/>
    <property type="match status" value="1"/>
</dbReference>
<comment type="subcellular location">
    <subcellularLocation>
        <location evidence="1">Membrane</location>
    </subcellularLocation>
</comment>
<feature type="transmembrane region" description="Helical" evidence="4">
    <location>
        <begin position="166"/>
        <end position="189"/>
    </location>
</feature>